<evidence type="ECO:0000256" key="2">
    <source>
        <dbReference type="SAM" id="MobiDB-lite"/>
    </source>
</evidence>
<name>A0A8K1CHS0_PYTOL</name>
<keyword evidence="5" id="KW-1185">Reference proteome</keyword>
<dbReference type="PANTHER" id="PTHR28626:SF3">
    <property type="entry name" value="SRR1-LIKE PROTEIN"/>
    <property type="match status" value="1"/>
</dbReference>
<dbReference type="GO" id="GO:0005737">
    <property type="term" value="C:cytoplasm"/>
    <property type="evidence" value="ECO:0007669"/>
    <property type="project" value="TreeGrafter"/>
</dbReference>
<protein>
    <recommendedName>
        <fullName evidence="3">SRR1-like domain-containing protein</fullName>
    </recommendedName>
</protein>
<organism evidence="4 5">
    <name type="scientific">Pythium oligandrum</name>
    <name type="common">Mycoparasitic fungus</name>
    <dbReference type="NCBI Taxonomy" id="41045"/>
    <lineage>
        <taxon>Eukaryota</taxon>
        <taxon>Sar</taxon>
        <taxon>Stramenopiles</taxon>
        <taxon>Oomycota</taxon>
        <taxon>Peronosporomycetes</taxon>
        <taxon>Pythiales</taxon>
        <taxon>Pythiaceae</taxon>
        <taxon>Pythium</taxon>
    </lineage>
</organism>
<reference evidence="4" key="1">
    <citation type="submission" date="2019-03" db="EMBL/GenBank/DDBJ databases">
        <title>Long read genome sequence of the mycoparasitic Pythium oligandrum ATCC 38472 isolated from sugarbeet rhizosphere.</title>
        <authorList>
            <person name="Gaulin E."/>
        </authorList>
    </citation>
    <scope>NUCLEOTIDE SEQUENCE</scope>
    <source>
        <strain evidence="4">ATCC 38472_TT</strain>
    </source>
</reference>
<proteinExistence type="inferred from homology"/>
<feature type="region of interest" description="Disordered" evidence="2">
    <location>
        <begin position="14"/>
        <end position="37"/>
    </location>
</feature>
<feature type="domain" description="SRR1-like" evidence="3">
    <location>
        <begin position="89"/>
        <end position="268"/>
    </location>
</feature>
<comment type="caution">
    <text evidence="4">The sequence shown here is derived from an EMBL/GenBank/DDBJ whole genome shotgun (WGS) entry which is preliminary data.</text>
</comment>
<evidence type="ECO:0000313" key="5">
    <source>
        <dbReference type="Proteomes" id="UP000794436"/>
    </source>
</evidence>
<sequence length="311" mass="34337">MADGEWILVRRQTTKRRAPAKATARMGHHSVAHKTSSQQNVMEAFDPNTRVSDAKRATIEAQVDRVSQILLSNEAVLADILLGIKALLTSLEPEKAPEQALHIVNYGLGSFCSSTNATYQLAFIKALAEAVRKAHPTVQLTLEIYDPVMNASDRDIASHFGVATIEENECAKREVQTKTVFFMPHCGKTLYENVLATNWTSRLGDTVVIGNSFEAYSDRLIDSTARKSSLLVRVLPYISETTVSLNVLRDRDDFTLFEAAFNDLSIHTFPNETLEAALGDEELGVIVANVLNPSNDDERDDRELIKASSTA</sequence>
<evidence type="ECO:0000313" key="4">
    <source>
        <dbReference type="EMBL" id="TMW63819.1"/>
    </source>
</evidence>
<evidence type="ECO:0000259" key="3">
    <source>
        <dbReference type="Pfam" id="PF07985"/>
    </source>
</evidence>
<evidence type="ECO:0000256" key="1">
    <source>
        <dbReference type="ARBA" id="ARBA00009856"/>
    </source>
</evidence>
<dbReference type="GO" id="GO:0005634">
    <property type="term" value="C:nucleus"/>
    <property type="evidence" value="ECO:0007669"/>
    <property type="project" value="TreeGrafter"/>
</dbReference>
<dbReference type="EMBL" id="SPLM01000072">
    <property type="protein sequence ID" value="TMW63819.1"/>
    <property type="molecule type" value="Genomic_DNA"/>
</dbReference>
<dbReference type="AlphaFoldDB" id="A0A8K1CHS0"/>
<dbReference type="InterPro" id="IPR012942">
    <property type="entry name" value="SRR1-like"/>
</dbReference>
<comment type="similarity">
    <text evidence="1">Belongs to the SRR1 family.</text>
</comment>
<gene>
    <name evidence="4" type="ORF">Poli38472_002760</name>
</gene>
<dbReference type="Proteomes" id="UP000794436">
    <property type="component" value="Unassembled WGS sequence"/>
</dbReference>
<dbReference type="InterPro" id="IPR040044">
    <property type="entry name" value="SRR1L"/>
</dbReference>
<dbReference type="Pfam" id="PF07985">
    <property type="entry name" value="SRR1"/>
    <property type="match status" value="1"/>
</dbReference>
<dbReference type="PANTHER" id="PTHR28626">
    <property type="entry name" value="SRR1-LIKE PROTEIN"/>
    <property type="match status" value="1"/>
</dbReference>
<accession>A0A8K1CHS0</accession>
<dbReference type="OrthoDB" id="551431at2759"/>